<feature type="region of interest" description="Disordered" evidence="1">
    <location>
        <begin position="17"/>
        <end position="46"/>
    </location>
</feature>
<comment type="caution">
    <text evidence="2">The sequence shown here is derived from an EMBL/GenBank/DDBJ whole genome shotgun (WGS) entry which is preliminary data.</text>
</comment>
<evidence type="ECO:0000256" key="1">
    <source>
        <dbReference type="SAM" id="MobiDB-lite"/>
    </source>
</evidence>
<gene>
    <name evidence="2" type="ORF">PVAP13_1KG176300</name>
</gene>
<reference evidence="2" key="1">
    <citation type="submission" date="2020-05" db="EMBL/GenBank/DDBJ databases">
        <title>WGS assembly of Panicum virgatum.</title>
        <authorList>
            <person name="Lovell J.T."/>
            <person name="Jenkins J."/>
            <person name="Shu S."/>
            <person name="Juenger T.E."/>
            <person name="Schmutz J."/>
        </authorList>
    </citation>
    <scope>NUCLEOTIDE SEQUENCE</scope>
    <source>
        <strain evidence="2">AP13</strain>
    </source>
</reference>
<protein>
    <submittedName>
        <fullName evidence="2">Uncharacterized protein</fullName>
    </submittedName>
</protein>
<proteinExistence type="predicted"/>
<keyword evidence="3" id="KW-1185">Reference proteome</keyword>
<accession>A0A8T0XDD7</accession>
<dbReference type="Proteomes" id="UP000823388">
    <property type="component" value="Chromosome 1K"/>
</dbReference>
<organism evidence="2 3">
    <name type="scientific">Panicum virgatum</name>
    <name type="common">Blackwell switchgrass</name>
    <dbReference type="NCBI Taxonomy" id="38727"/>
    <lineage>
        <taxon>Eukaryota</taxon>
        <taxon>Viridiplantae</taxon>
        <taxon>Streptophyta</taxon>
        <taxon>Embryophyta</taxon>
        <taxon>Tracheophyta</taxon>
        <taxon>Spermatophyta</taxon>
        <taxon>Magnoliopsida</taxon>
        <taxon>Liliopsida</taxon>
        <taxon>Poales</taxon>
        <taxon>Poaceae</taxon>
        <taxon>PACMAD clade</taxon>
        <taxon>Panicoideae</taxon>
        <taxon>Panicodae</taxon>
        <taxon>Paniceae</taxon>
        <taxon>Panicinae</taxon>
        <taxon>Panicum</taxon>
        <taxon>Panicum sect. Hiantes</taxon>
    </lineage>
</organism>
<dbReference type="AlphaFoldDB" id="A0A8T0XDD7"/>
<evidence type="ECO:0000313" key="2">
    <source>
        <dbReference type="EMBL" id="KAG2657415.1"/>
    </source>
</evidence>
<sequence>MAPLHGHGLLIRRRLVAARRRSNQHPDPQSPPRAGPHRWPGLPPPRSRFLFLRRRFRIRNPARRCSDSDRPRRPFHPFR</sequence>
<evidence type="ECO:0000313" key="3">
    <source>
        <dbReference type="Proteomes" id="UP000823388"/>
    </source>
</evidence>
<name>A0A8T0XDD7_PANVG</name>
<dbReference type="EMBL" id="CM029037">
    <property type="protein sequence ID" value="KAG2657415.1"/>
    <property type="molecule type" value="Genomic_DNA"/>
</dbReference>